<evidence type="ECO:0000313" key="1">
    <source>
        <dbReference type="EMBL" id="PMD29678.1"/>
    </source>
</evidence>
<dbReference type="EMBL" id="KZ613972">
    <property type="protein sequence ID" value="PMD29678.1"/>
    <property type="molecule type" value="Genomic_DNA"/>
</dbReference>
<dbReference type="Gene3D" id="3.80.10.10">
    <property type="entry name" value="Ribonuclease Inhibitor"/>
    <property type="match status" value="1"/>
</dbReference>
<gene>
    <name evidence="1" type="ORF">L207DRAFT_538631</name>
</gene>
<sequence length="426" mass="49558">MENLLPSTEDENRQSAVILNTDVWFLVLGEHSEILREEEEGKGWTEESWEAKLAQLRSLRLVSQDFYRIMTAIVYKYLDVSEHALVAKLTQVNSYPCDLIKRNMIAHTKLLEMKTENNDQVLSAACDLISKSQRLESITWKQDTVHNTQYFATVLLDAFLWNSESCLFVTYDQLRQISQMGHNCETPHAPKTINPRFPTLQIISRNTSDSIPSRPQLRHLMIHFVCGNDYLAPIGERLPAMKKLTLGRYEWVHTREEYVKNWDFSKLLSLNLDDKFHMFIDEAVGVLPHDLAKLESFKISGVGYSQERPPMEVMKRSLRNFISKLESLKKFKLEYDDWDEFFSIELLAPLAGNTLQKIRLRDGWRMSDWCDVEDSGRSVSVLDLVLMQSYFPQLNSLGLDLVIWSQSLGDFLNFISTFRELRELDL</sequence>
<dbReference type="InterPro" id="IPR032675">
    <property type="entry name" value="LRR_dom_sf"/>
</dbReference>
<dbReference type="AlphaFoldDB" id="A0A2J6QTT6"/>
<proteinExistence type="predicted"/>
<reference evidence="1 2" key="1">
    <citation type="submission" date="2016-04" db="EMBL/GenBank/DDBJ databases">
        <title>A degradative enzymes factory behind the ericoid mycorrhizal symbiosis.</title>
        <authorList>
            <consortium name="DOE Joint Genome Institute"/>
            <person name="Martino E."/>
            <person name="Morin E."/>
            <person name="Grelet G."/>
            <person name="Kuo A."/>
            <person name="Kohler A."/>
            <person name="Daghino S."/>
            <person name="Barry K."/>
            <person name="Choi C."/>
            <person name="Cichocki N."/>
            <person name="Clum A."/>
            <person name="Copeland A."/>
            <person name="Hainaut M."/>
            <person name="Haridas S."/>
            <person name="Labutti K."/>
            <person name="Lindquist E."/>
            <person name="Lipzen A."/>
            <person name="Khouja H.-R."/>
            <person name="Murat C."/>
            <person name="Ohm R."/>
            <person name="Olson A."/>
            <person name="Spatafora J."/>
            <person name="Veneault-Fourrey C."/>
            <person name="Henrissat B."/>
            <person name="Grigoriev I."/>
            <person name="Martin F."/>
            <person name="Perotto S."/>
        </authorList>
    </citation>
    <scope>NUCLEOTIDE SEQUENCE [LARGE SCALE GENOMIC DNA]</scope>
    <source>
        <strain evidence="1 2">F</strain>
    </source>
</reference>
<evidence type="ECO:0000313" key="2">
    <source>
        <dbReference type="Proteomes" id="UP000235786"/>
    </source>
</evidence>
<keyword evidence="2" id="KW-1185">Reference proteome</keyword>
<dbReference type="OrthoDB" id="3565096at2759"/>
<dbReference type="Proteomes" id="UP000235786">
    <property type="component" value="Unassembled WGS sequence"/>
</dbReference>
<dbReference type="SUPFAM" id="SSF52047">
    <property type="entry name" value="RNI-like"/>
    <property type="match status" value="1"/>
</dbReference>
<organism evidence="1 2">
    <name type="scientific">Hyaloscypha variabilis (strain UAMH 11265 / GT02V1 / F)</name>
    <name type="common">Meliniomyces variabilis</name>
    <dbReference type="NCBI Taxonomy" id="1149755"/>
    <lineage>
        <taxon>Eukaryota</taxon>
        <taxon>Fungi</taxon>
        <taxon>Dikarya</taxon>
        <taxon>Ascomycota</taxon>
        <taxon>Pezizomycotina</taxon>
        <taxon>Leotiomycetes</taxon>
        <taxon>Helotiales</taxon>
        <taxon>Hyaloscyphaceae</taxon>
        <taxon>Hyaloscypha</taxon>
        <taxon>Hyaloscypha variabilis</taxon>
    </lineage>
</organism>
<protein>
    <recommendedName>
        <fullName evidence="3">F-box domain-containing protein</fullName>
    </recommendedName>
</protein>
<name>A0A2J6QTT6_HYAVF</name>
<evidence type="ECO:0008006" key="3">
    <source>
        <dbReference type="Google" id="ProtNLM"/>
    </source>
</evidence>
<accession>A0A2J6QTT6</accession>